<dbReference type="PANTHER" id="PTHR30480:SF13">
    <property type="entry name" value="BETA-HEXOSAMINIDASE"/>
    <property type="match status" value="1"/>
</dbReference>
<dbReference type="InterPro" id="IPR019800">
    <property type="entry name" value="Glyco_hydro_3_AS"/>
</dbReference>
<dbReference type="PROSITE" id="PS00775">
    <property type="entry name" value="GLYCOSYL_HYDROL_F3"/>
    <property type="match status" value="1"/>
</dbReference>
<dbReference type="Proteomes" id="UP000319204">
    <property type="component" value="Unassembled WGS sequence"/>
</dbReference>
<accession>A0A5N5IR74</accession>
<dbReference type="Gene3D" id="3.20.20.300">
    <property type="entry name" value="Glycoside hydrolase, family 3, N-terminal domain"/>
    <property type="match status" value="1"/>
</dbReference>
<dbReference type="InterPro" id="IPR001764">
    <property type="entry name" value="Glyco_hydro_3_N"/>
</dbReference>
<proteinExistence type="inferred from homology"/>
<evidence type="ECO:0000259" key="6">
    <source>
        <dbReference type="Pfam" id="PF00933"/>
    </source>
</evidence>
<comment type="caution">
    <text evidence="7">The sequence shown here is derived from an EMBL/GenBank/DDBJ whole genome shotgun (WGS) entry which is preliminary data.</text>
</comment>
<keyword evidence="5" id="KW-0326">Glycosidase</keyword>
<name>A0A5N5IR74_9FLAO</name>
<evidence type="ECO:0000313" key="7">
    <source>
        <dbReference type="EMBL" id="KAB5487016.1"/>
    </source>
</evidence>
<dbReference type="SUPFAM" id="SSF51445">
    <property type="entry name" value="(Trans)glycosidases"/>
    <property type="match status" value="1"/>
</dbReference>
<evidence type="ECO:0000256" key="3">
    <source>
        <dbReference type="ARBA" id="ARBA00012663"/>
    </source>
</evidence>
<keyword evidence="4 7" id="KW-0378">Hydrolase</keyword>
<organism evidence="7 8">
    <name type="scientific">Flagellimonas hadalis</name>
    <dbReference type="NCBI Taxonomy" id="2597517"/>
    <lineage>
        <taxon>Bacteria</taxon>
        <taxon>Pseudomonadati</taxon>
        <taxon>Bacteroidota</taxon>
        <taxon>Flavobacteriia</taxon>
        <taxon>Flavobacteriales</taxon>
        <taxon>Flavobacteriaceae</taxon>
        <taxon>Flagellimonas</taxon>
    </lineage>
</organism>
<sequence length="531" mass="59534">MTDTHQTYTLSKKELTLREKVGQLFMPAVFINDTEEEVQKMERLIKEYHVGSICFFHSRASAATNFEGKKKVVHNAKSYDRLKELIAQYQKAAEIPLLVAIDAEWGLAMRIENTPQFPYAITLGALNGGENLIYQVGQHIGWDCRAAGIQWNLAPVVDINNNPENPVIGYRSFGENKEKVLAKSEAFIRGMKSTGTLNSIKHFPGHGDTATDSHLGLPVIDKSLVELKENELFPFQELINKGVDSVMVGHLLLPQLDDQNPSTTSSKIITALLRKQMGFEGVIISDALNMHAVSKKYPQKGKLEQAAFEAGMDVLCFSEHVKEGIDEILTNASEERIQQSFDRIWNLKHKVFVENSRSEKPNTDLHSKLNREIAEKTITELYGDVAALEQLKSSGFLNVSVCFGKENSFSEQISAHFGSKTINLNSALSSDIKNMVLGIFPPAVKPKNLFGFDEKTLASIHRLIAEKNSLIYLFGNPYVLDILKLRPSSNVVLAYQNFPEFQDVAFDHFIGKIKAKGMLPIQLKTKFYEQL</sequence>
<evidence type="ECO:0000313" key="8">
    <source>
        <dbReference type="Proteomes" id="UP000319204"/>
    </source>
</evidence>
<evidence type="ECO:0000256" key="5">
    <source>
        <dbReference type="ARBA" id="ARBA00023295"/>
    </source>
</evidence>
<comment type="similarity">
    <text evidence="2">Belongs to the glycosyl hydrolase 3 family.</text>
</comment>
<dbReference type="EMBL" id="VNIK02000008">
    <property type="protein sequence ID" value="KAB5487016.1"/>
    <property type="molecule type" value="Genomic_DNA"/>
</dbReference>
<protein>
    <recommendedName>
        <fullName evidence="3">beta-N-acetylhexosaminidase</fullName>
        <ecNumber evidence="3">3.2.1.52</ecNumber>
    </recommendedName>
</protein>
<keyword evidence="8" id="KW-1185">Reference proteome</keyword>
<dbReference type="Pfam" id="PF00933">
    <property type="entry name" value="Glyco_hydro_3"/>
    <property type="match status" value="1"/>
</dbReference>
<dbReference type="GO" id="GO:0009254">
    <property type="term" value="P:peptidoglycan turnover"/>
    <property type="evidence" value="ECO:0007669"/>
    <property type="project" value="TreeGrafter"/>
</dbReference>
<feature type="domain" description="Glycoside hydrolase family 3 N-terminal" evidence="6">
    <location>
        <begin position="16"/>
        <end position="346"/>
    </location>
</feature>
<dbReference type="RefSeq" id="WP_151890949.1">
    <property type="nucleotide sequence ID" value="NZ_VNIK02000008.1"/>
</dbReference>
<dbReference type="InterPro" id="IPR017853">
    <property type="entry name" value="GH"/>
</dbReference>
<dbReference type="PANTHER" id="PTHR30480">
    <property type="entry name" value="BETA-HEXOSAMINIDASE-RELATED"/>
    <property type="match status" value="1"/>
</dbReference>
<gene>
    <name evidence="7" type="ORF">FOT42_012720</name>
</gene>
<dbReference type="AlphaFoldDB" id="A0A5N5IR74"/>
<dbReference type="OrthoDB" id="9805821at2"/>
<dbReference type="InterPro" id="IPR050226">
    <property type="entry name" value="NagZ_Beta-hexosaminidase"/>
</dbReference>
<dbReference type="GO" id="GO:0005975">
    <property type="term" value="P:carbohydrate metabolic process"/>
    <property type="evidence" value="ECO:0007669"/>
    <property type="project" value="InterPro"/>
</dbReference>
<comment type="catalytic activity">
    <reaction evidence="1">
        <text>Hydrolysis of terminal non-reducing N-acetyl-D-hexosamine residues in N-acetyl-beta-D-hexosaminides.</text>
        <dbReference type="EC" id="3.2.1.52"/>
    </reaction>
</comment>
<evidence type="ECO:0000256" key="2">
    <source>
        <dbReference type="ARBA" id="ARBA00005336"/>
    </source>
</evidence>
<dbReference type="GO" id="GO:0004563">
    <property type="term" value="F:beta-N-acetylhexosaminidase activity"/>
    <property type="evidence" value="ECO:0007669"/>
    <property type="project" value="UniProtKB-EC"/>
</dbReference>
<evidence type="ECO:0000256" key="4">
    <source>
        <dbReference type="ARBA" id="ARBA00022801"/>
    </source>
</evidence>
<evidence type="ECO:0000256" key="1">
    <source>
        <dbReference type="ARBA" id="ARBA00001231"/>
    </source>
</evidence>
<reference evidence="7" key="1">
    <citation type="submission" date="2019-10" db="EMBL/GenBank/DDBJ databases">
        <title>Muricauda hadale sp. nov., a piezophilic bacterium isolated from hadopelagic water of the Mariana Trench.</title>
        <authorList>
            <person name="Wei Y."/>
        </authorList>
    </citation>
    <scope>NUCLEOTIDE SEQUENCE [LARGE SCALE GENOMIC DNA]</scope>
    <source>
        <strain evidence="7">MT-229</strain>
    </source>
</reference>
<dbReference type="InterPro" id="IPR036962">
    <property type="entry name" value="Glyco_hydro_3_N_sf"/>
</dbReference>
<dbReference type="EC" id="3.2.1.52" evidence="3"/>